<reference evidence="3 4" key="1">
    <citation type="journal article" date="2016" name="Front. Microbiol.">
        <title>Comparative Genomics Analysis of Streptomyces Species Reveals Their Adaptation to the Marine Environment and Their Diversity at the Genomic Level.</title>
        <authorList>
            <person name="Tian X."/>
            <person name="Zhang Z."/>
            <person name="Yang T."/>
            <person name="Chen M."/>
            <person name="Li J."/>
            <person name="Chen F."/>
            <person name="Yang J."/>
            <person name="Li W."/>
            <person name="Zhang B."/>
            <person name="Zhang Z."/>
            <person name="Wu J."/>
            <person name="Zhang C."/>
            <person name="Long L."/>
            <person name="Xiao J."/>
        </authorList>
    </citation>
    <scope>NUCLEOTIDE SEQUENCE [LARGE SCALE GENOMIC DNA]</scope>
    <source>
        <strain evidence="3 4">SCSIO 10390</strain>
    </source>
</reference>
<accession>A0A1E7JM34</accession>
<dbReference type="Pfam" id="PF00005">
    <property type="entry name" value="ABC_tran"/>
    <property type="match status" value="1"/>
</dbReference>
<dbReference type="GO" id="GO:0005886">
    <property type="term" value="C:plasma membrane"/>
    <property type="evidence" value="ECO:0007669"/>
    <property type="project" value="TreeGrafter"/>
</dbReference>
<dbReference type="PANTHER" id="PTHR24220">
    <property type="entry name" value="IMPORT ATP-BINDING PROTEIN"/>
    <property type="match status" value="1"/>
</dbReference>
<dbReference type="InterPro" id="IPR015854">
    <property type="entry name" value="ABC_transpr_LolD-like"/>
</dbReference>
<dbReference type="InterPro" id="IPR003439">
    <property type="entry name" value="ABC_transporter-like_ATP-bd"/>
</dbReference>
<evidence type="ECO:0000259" key="2">
    <source>
        <dbReference type="PROSITE" id="PS50893"/>
    </source>
</evidence>
<comment type="caution">
    <text evidence="3">The sequence shown here is derived from an EMBL/GenBank/DDBJ whole genome shotgun (WGS) entry which is preliminary data.</text>
</comment>
<feature type="region of interest" description="Disordered" evidence="1">
    <location>
        <begin position="218"/>
        <end position="256"/>
    </location>
</feature>
<protein>
    <submittedName>
        <fullName evidence="3">ABC transporter ATP-binding protein</fullName>
    </submittedName>
</protein>
<evidence type="ECO:0000313" key="4">
    <source>
        <dbReference type="Proteomes" id="UP000176087"/>
    </source>
</evidence>
<proteinExistence type="predicted"/>
<gene>
    <name evidence="3" type="ORF">AN215_19535</name>
</gene>
<keyword evidence="4" id="KW-1185">Reference proteome</keyword>
<dbReference type="OrthoDB" id="3243210at2"/>
<keyword evidence="3" id="KW-0067">ATP-binding</keyword>
<keyword evidence="3" id="KW-0547">Nucleotide-binding</keyword>
<dbReference type="EMBL" id="LJGT01000040">
    <property type="protein sequence ID" value="OEU88679.1"/>
    <property type="molecule type" value="Genomic_DNA"/>
</dbReference>
<dbReference type="GO" id="GO:0005524">
    <property type="term" value="F:ATP binding"/>
    <property type="evidence" value="ECO:0007669"/>
    <property type="project" value="UniProtKB-KW"/>
</dbReference>
<organism evidence="3 4">
    <name type="scientific">Streptomyces abyssalis</name>
    <dbReference type="NCBI Taxonomy" id="933944"/>
    <lineage>
        <taxon>Bacteria</taxon>
        <taxon>Bacillati</taxon>
        <taxon>Actinomycetota</taxon>
        <taxon>Actinomycetes</taxon>
        <taxon>Kitasatosporales</taxon>
        <taxon>Streptomycetaceae</taxon>
        <taxon>Streptomyces</taxon>
    </lineage>
</organism>
<dbReference type="AlphaFoldDB" id="A0A1E7JM34"/>
<dbReference type="InterPro" id="IPR027417">
    <property type="entry name" value="P-loop_NTPase"/>
</dbReference>
<dbReference type="PROSITE" id="PS50893">
    <property type="entry name" value="ABC_TRANSPORTER_2"/>
    <property type="match status" value="1"/>
</dbReference>
<sequence>MSAEDFGLDGPRGQVFAGIRFEAPPGSVVALEGPSGSGRTCLLLALTGRMKATAGHALVDGRRLPGQLAAVRRISALAAVPGITDLEPSLSVAEQLRERTLLQRRFGGSLRALLRPRRERAAASRDRVDRALRAAGLDLDDLPKGPRTRVRDLERLESLRLSLALALIGEPRVLGVDDVDLKLSGDERDQAWSLLRSVASSGVTVLAVCSEAPPGAVAVRTGAGSTRQQPPPAREYAGTGKERKEAADALAETGRA</sequence>
<dbReference type="Gene3D" id="3.40.50.300">
    <property type="entry name" value="P-loop containing nucleotide triphosphate hydrolases"/>
    <property type="match status" value="1"/>
</dbReference>
<evidence type="ECO:0000256" key="1">
    <source>
        <dbReference type="SAM" id="MobiDB-lite"/>
    </source>
</evidence>
<evidence type="ECO:0000313" key="3">
    <source>
        <dbReference type="EMBL" id="OEU88679.1"/>
    </source>
</evidence>
<dbReference type="Proteomes" id="UP000176087">
    <property type="component" value="Unassembled WGS sequence"/>
</dbReference>
<dbReference type="GO" id="GO:0016887">
    <property type="term" value="F:ATP hydrolysis activity"/>
    <property type="evidence" value="ECO:0007669"/>
    <property type="project" value="InterPro"/>
</dbReference>
<name>A0A1E7JM34_9ACTN</name>
<dbReference type="PATRIC" id="fig|933944.5.peg.3254"/>
<dbReference type="STRING" id="933944.AN215_19535"/>
<dbReference type="GO" id="GO:0022857">
    <property type="term" value="F:transmembrane transporter activity"/>
    <property type="evidence" value="ECO:0007669"/>
    <property type="project" value="TreeGrafter"/>
</dbReference>
<feature type="domain" description="ABC transporter" evidence="2">
    <location>
        <begin position="1"/>
        <end position="256"/>
    </location>
</feature>
<dbReference type="SUPFAM" id="SSF52540">
    <property type="entry name" value="P-loop containing nucleoside triphosphate hydrolases"/>
    <property type="match status" value="1"/>
</dbReference>